<dbReference type="InterPro" id="IPR000866">
    <property type="entry name" value="AhpC/TSA"/>
</dbReference>
<dbReference type="AlphaFoldDB" id="A0A5C1ALT9"/>
<name>A0A5C1ALT9_9BACT</name>
<dbReference type="PANTHER" id="PTHR28630:SF3">
    <property type="entry name" value="PEROXIREDOXIN-LIKE 2C"/>
    <property type="match status" value="1"/>
</dbReference>
<dbReference type="InterPro" id="IPR032801">
    <property type="entry name" value="PXL2A/B/C"/>
</dbReference>
<evidence type="ECO:0000259" key="1">
    <source>
        <dbReference type="PROSITE" id="PS51352"/>
    </source>
</evidence>
<sequence length="188" mass="21483">MTTGNTVPDFSFQRPDGSTVALSELLHADCTYLLFMRHFACMPCVVQVKEISRNYERLQEAGIHVLGVGHAPPPVVTQFLERNPIPFPVVTDVSRESYKAMGLPRVPLRHFLRPRILLDFFRLLFKGEKILRLTHTEDIQQLGGDYLIGRDRKILYVYPSRDATDRVSVETLLRWQAEHLPIATAAAR</sequence>
<dbReference type="OrthoDB" id="282864at2"/>
<dbReference type="GO" id="GO:0016491">
    <property type="term" value="F:oxidoreductase activity"/>
    <property type="evidence" value="ECO:0007669"/>
    <property type="project" value="InterPro"/>
</dbReference>
<dbReference type="RefSeq" id="WP_149112667.1">
    <property type="nucleotide sequence ID" value="NZ_CP042425.1"/>
</dbReference>
<dbReference type="InterPro" id="IPR036249">
    <property type="entry name" value="Thioredoxin-like_sf"/>
</dbReference>
<reference evidence="3" key="1">
    <citation type="submission" date="2019-08" db="EMBL/GenBank/DDBJ databases">
        <title>Limnoglobus roseus gen. nov., sp. nov., a novel freshwater planctomycete with a giant genome from the family Gemmataceae.</title>
        <authorList>
            <person name="Kulichevskaya I.S."/>
            <person name="Naumoff D.G."/>
            <person name="Miroshnikov K."/>
            <person name="Ivanova A."/>
            <person name="Philippov D.A."/>
            <person name="Hakobyan A."/>
            <person name="Rijpstra I.C."/>
            <person name="Sinninghe Damste J.S."/>
            <person name="Liesack W."/>
            <person name="Dedysh S.N."/>
        </authorList>
    </citation>
    <scope>NUCLEOTIDE SEQUENCE [LARGE SCALE GENOMIC DNA]</scope>
    <source>
        <strain evidence="3">PX52</strain>
    </source>
</reference>
<dbReference type="KEGG" id="lrs:PX52LOC_05148"/>
<proteinExistence type="predicted"/>
<accession>A0A5C1ALT9</accession>
<protein>
    <submittedName>
        <fullName evidence="2">Thiol-disulfide oxidoreductase ResA</fullName>
    </submittedName>
</protein>
<keyword evidence="3" id="KW-1185">Reference proteome</keyword>
<feature type="domain" description="Thioredoxin" evidence="1">
    <location>
        <begin position="1"/>
        <end position="181"/>
    </location>
</feature>
<evidence type="ECO:0000313" key="2">
    <source>
        <dbReference type="EMBL" id="QEL18134.1"/>
    </source>
</evidence>
<organism evidence="2 3">
    <name type="scientific">Limnoglobus roseus</name>
    <dbReference type="NCBI Taxonomy" id="2598579"/>
    <lineage>
        <taxon>Bacteria</taxon>
        <taxon>Pseudomonadati</taxon>
        <taxon>Planctomycetota</taxon>
        <taxon>Planctomycetia</taxon>
        <taxon>Gemmatales</taxon>
        <taxon>Gemmataceae</taxon>
        <taxon>Limnoglobus</taxon>
    </lineage>
</organism>
<dbReference type="EMBL" id="CP042425">
    <property type="protein sequence ID" value="QEL18134.1"/>
    <property type="molecule type" value="Genomic_DNA"/>
</dbReference>
<dbReference type="InterPro" id="IPR013766">
    <property type="entry name" value="Thioredoxin_domain"/>
</dbReference>
<dbReference type="NCBIfam" id="NF040769">
    <property type="entry name" value="SelL_rel_redox"/>
    <property type="match status" value="1"/>
</dbReference>
<dbReference type="PROSITE" id="PS51352">
    <property type="entry name" value="THIOREDOXIN_2"/>
    <property type="match status" value="1"/>
</dbReference>
<evidence type="ECO:0000313" key="3">
    <source>
        <dbReference type="Proteomes" id="UP000324974"/>
    </source>
</evidence>
<dbReference type="Pfam" id="PF00578">
    <property type="entry name" value="AhpC-TSA"/>
    <property type="match status" value="1"/>
</dbReference>
<dbReference type="Gene3D" id="3.40.30.10">
    <property type="entry name" value="Glutaredoxin"/>
    <property type="match status" value="1"/>
</dbReference>
<dbReference type="Proteomes" id="UP000324974">
    <property type="component" value="Chromosome"/>
</dbReference>
<dbReference type="GO" id="GO:0016209">
    <property type="term" value="F:antioxidant activity"/>
    <property type="evidence" value="ECO:0007669"/>
    <property type="project" value="InterPro"/>
</dbReference>
<dbReference type="CDD" id="cd02970">
    <property type="entry name" value="PRX_like2"/>
    <property type="match status" value="1"/>
</dbReference>
<dbReference type="SUPFAM" id="SSF52833">
    <property type="entry name" value="Thioredoxin-like"/>
    <property type="match status" value="1"/>
</dbReference>
<gene>
    <name evidence="2" type="primary">resA</name>
    <name evidence="2" type="ORF">PX52LOC_05148</name>
</gene>
<dbReference type="PANTHER" id="PTHR28630">
    <property type="match status" value="1"/>
</dbReference>